<dbReference type="SUPFAM" id="SSF51679">
    <property type="entry name" value="Bacterial luciferase-like"/>
    <property type="match status" value="1"/>
</dbReference>
<name>A0A846X6C5_9ACTN</name>
<dbReference type="CDD" id="cd01097">
    <property type="entry name" value="Tetrahydromethanopterin_reductase"/>
    <property type="match status" value="1"/>
</dbReference>
<dbReference type="GO" id="GO:0008726">
    <property type="term" value="F:alkanesulfonate monooxygenase activity"/>
    <property type="evidence" value="ECO:0007669"/>
    <property type="project" value="TreeGrafter"/>
</dbReference>
<evidence type="ECO:0000259" key="5">
    <source>
        <dbReference type="Pfam" id="PF00296"/>
    </source>
</evidence>
<comment type="caution">
    <text evidence="6">The sequence shown here is derived from an EMBL/GenBank/DDBJ whole genome shotgun (WGS) entry which is preliminary data.</text>
</comment>
<evidence type="ECO:0000256" key="2">
    <source>
        <dbReference type="ARBA" id="ARBA00022643"/>
    </source>
</evidence>
<dbReference type="InterPro" id="IPR036661">
    <property type="entry name" value="Luciferase-like_sf"/>
</dbReference>
<gene>
    <name evidence="6" type="ORF">HF999_15465</name>
</gene>
<dbReference type="GO" id="GO:0046306">
    <property type="term" value="P:alkanesulfonate catabolic process"/>
    <property type="evidence" value="ECO:0007669"/>
    <property type="project" value="TreeGrafter"/>
</dbReference>
<evidence type="ECO:0000313" key="6">
    <source>
        <dbReference type="EMBL" id="NKY19762.1"/>
    </source>
</evidence>
<dbReference type="Proteomes" id="UP000582646">
    <property type="component" value="Unassembled WGS sequence"/>
</dbReference>
<keyword evidence="1" id="KW-0285">Flavoprotein</keyword>
<sequence>MPDYGHEPIFGSFATPVNEPTFAAVESAIAAENAGFDLVSIQDHPYQPRFHDTWTLMSYIAARTSRISITANVFNLPLRPPAMLAKSVATLDQLSGGRIEVGIGAGGFWDPIVAMGGPRRTPGESLVGLSEAIDIMHEMWDTSKPGGVHYRGEIYTVDGAKRGPAPAHEVGIWVGGYKPRMLGLIGGKADGWLPSLSRLEGGLEDVARMNAVIDEAALAAGREPADIRRLFNHSGRPGSPREGRLTGPSEAWVDDLVELAIDYGMSGFIIGGDDRYTLDVIGAEVIPAAREAIRRARA</sequence>
<protein>
    <submittedName>
        <fullName evidence="6">LLM class flavin-dependent oxidoreductase</fullName>
    </submittedName>
</protein>
<dbReference type="EMBL" id="JAAXOQ010000021">
    <property type="protein sequence ID" value="NKY19762.1"/>
    <property type="molecule type" value="Genomic_DNA"/>
</dbReference>
<dbReference type="AlphaFoldDB" id="A0A846X6C5"/>
<evidence type="ECO:0000256" key="1">
    <source>
        <dbReference type="ARBA" id="ARBA00022630"/>
    </source>
</evidence>
<dbReference type="Pfam" id="PF00296">
    <property type="entry name" value="Bac_luciferase"/>
    <property type="match status" value="1"/>
</dbReference>
<evidence type="ECO:0000256" key="3">
    <source>
        <dbReference type="ARBA" id="ARBA00023002"/>
    </source>
</evidence>
<reference evidence="6 7" key="1">
    <citation type="submission" date="2020-04" db="EMBL/GenBank/DDBJ databases">
        <title>MicrobeNet Type strains.</title>
        <authorList>
            <person name="Nicholson A.C."/>
        </authorList>
    </citation>
    <scope>NUCLEOTIDE SEQUENCE [LARGE SCALE GENOMIC DNA]</scope>
    <source>
        <strain evidence="6 7">DSM 44113</strain>
    </source>
</reference>
<dbReference type="InterPro" id="IPR011251">
    <property type="entry name" value="Luciferase-like_dom"/>
</dbReference>
<accession>A0A846X6C5</accession>
<dbReference type="RefSeq" id="WP_168546752.1">
    <property type="nucleotide sequence ID" value="NZ_BAAAKS010000002.1"/>
</dbReference>
<keyword evidence="2" id="KW-0288">FMN</keyword>
<evidence type="ECO:0000313" key="7">
    <source>
        <dbReference type="Proteomes" id="UP000582646"/>
    </source>
</evidence>
<dbReference type="Gene3D" id="3.20.20.30">
    <property type="entry name" value="Luciferase-like domain"/>
    <property type="match status" value="1"/>
</dbReference>
<organism evidence="6 7">
    <name type="scientific">Tsukamurella spumae</name>
    <dbReference type="NCBI Taxonomy" id="44753"/>
    <lineage>
        <taxon>Bacteria</taxon>
        <taxon>Bacillati</taxon>
        <taxon>Actinomycetota</taxon>
        <taxon>Actinomycetes</taxon>
        <taxon>Mycobacteriales</taxon>
        <taxon>Tsukamurellaceae</taxon>
        <taxon>Tsukamurella</taxon>
    </lineage>
</organism>
<evidence type="ECO:0000256" key="4">
    <source>
        <dbReference type="ARBA" id="ARBA00023033"/>
    </source>
</evidence>
<dbReference type="InterPro" id="IPR050172">
    <property type="entry name" value="SsuD_RutA_monooxygenase"/>
</dbReference>
<proteinExistence type="predicted"/>
<keyword evidence="7" id="KW-1185">Reference proteome</keyword>
<feature type="domain" description="Luciferase-like" evidence="5">
    <location>
        <begin position="23"/>
        <end position="230"/>
    </location>
</feature>
<dbReference type="PANTHER" id="PTHR42847:SF4">
    <property type="entry name" value="ALKANESULFONATE MONOOXYGENASE-RELATED"/>
    <property type="match status" value="1"/>
</dbReference>
<keyword evidence="4" id="KW-0503">Monooxygenase</keyword>
<keyword evidence="3" id="KW-0560">Oxidoreductase</keyword>
<dbReference type="PANTHER" id="PTHR42847">
    <property type="entry name" value="ALKANESULFONATE MONOOXYGENASE"/>
    <property type="match status" value="1"/>
</dbReference>